<evidence type="ECO:0000256" key="1">
    <source>
        <dbReference type="SAM" id="MobiDB-lite"/>
    </source>
</evidence>
<evidence type="ECO:0000259" key="2">
    <source>
        <dbReference type="Pfam" id="PF01636"/>
    </source>
</evidence>
<reference evidence="3" key="1">
    <citation type="submission" date="2021-03" db="EMBL/GenBank/DDBJ databases">
        <authorList>
            <person name="Kanchanasin P."/>
            <person name="Saeng-In P."/>
            <person name="Phongsopitanun W."/>
            <person name="Yuki M."/>
            <person name="Kudo T."/>
            <person name="Ohkuma M."/>
            <person name="Tanasupawat S."/>
        </authorList>
    </citation>
    <scope>NUCLEOTIDE SEQUENCE</scope>
    <source>
        <strain evidence="3">GKU 128</strain>
    </source>
</reference>
<dbReference type="EMBL" id="JAGEOJ010000016">
    <property type="protein sequence ID" value="MBO2452568.1"/>
    <property type="molecule type" value="Genomic_DNA"/>
</dbReference>
<protein>
    <submittedName>
        <fullName evidence="3">Phosphotransferase</fullName>
    </submittedName>
</protein>
<dbReference type="InterPro" id="IPR002575">
    <property type="entry name" value="Aminoglycoside_PTrfase"/>
</dbReference>
<dbReference type="SUPFAM" id="SSF56112">
    <property type="entry name" value="Protein kinase-like (PK-like)"/>
    <property type="match status" value="1"/>
</dbReference>
<evidence type="ECO:0000313" key="4">
    <source>
        <dbReference type="Proteomes" id="UP000669179"/>
    </source>
</evidence>
<accession>A0A939PM47</accession>
<feature type="domain" description="Aminoglycoside phosphotransferase" evidence="2">
    <location>
        <begin position="131"/>
        <end position="217"/>
    </location>
</feature>
<organism evidence="3 4">
    <name type="scientific">Actinomadura barringtoniae</name>
    <dbReference type="NCBI Taxonomy" id="1427535"/>
    <lineage>
        <taxon>Bacteria</taxon>
        <taxon>Bacillati</taxon>
        <taxon>Actinomycetota</taxon>
        <taxon>Actinomycetes</taxon>
        <taxon>Streptosporangiales</taxon>
        <taxon>Thermomonosporaceae</taxon>
        <taxon>Actinomadura</taxon>
    </lineage>
</organism>
<evidence type="ECO:0000313" key="3">
    <source>
        <dbReference type="EMBL" id="MBO2452568.1"/>
    </source>
</evidence>
<keyword evidence="4" id="KW-1185">Reference proteome</keyword>
<dbReference type="Pfam" id="PF01636">
    <property type="entry name" value="APH"/>
    <property type="match status" value="1"/>
</dbReference>
<dbReference type="RefSeq" id="WP_208260577.1">
    <property type="nucleotide sequence ID" value="NZ_JAGEOJ010000016.1"/>
</dbReference>
<name>A0A939PM47_9ACTN</name>
<dbReference type="Gene3D" id="3.90.1200.10">
    <property type="match status" value="1"/>
</dbReference>
<feature type="compositionally biased region" description="Basic and acidic residues" evidence="1">
    <location>
        <begin position="1"/>
        <end position="22"/>
    </location>
</feature>
<sequence length="267" mass="29817">MRSDWSELPDEVRDAVEDRTGPIDKVQPASAGIHADIASTVSSPQGKTFVKAARKLPDQDGPEVRSLRREATITPYMSELAPRLLWKVEVGGWLALGFDHVNGRHADYAPGSPDLAVLAKMVNQLQNMACPDAVEMRVERRWKTLADDVTAIAGNALLHTDLNPANILLTPDGRTYVVDWGFTSRGAPWIEMGQIIPWLIRAGHSPAEAEDWAGQFTSWTTADPAAIDMYARVSAERWRRHNAVNPTSREPGYLKVARQWADYRRRR</sequence>
<dbReference type="InterPro" id="IPR011009">
    <property type="entry name" value="Kinase-like_dom_sf"/>
</dbReference>
<gene>
    <name evidence="3" type="ORF">J4573_36135</name>
</gene>
<feature type="region of interest" description="Disordered" evidence="1">
    <location>
        <begin position="1"/>
        <end position="26"/>
    </location>
</feature>
<dbReference type="AlphaFoldDB" id="A0A939PM47"/>
<proteinExistence type="predicted"/>
<comment type="caution">
    <text evidence="3">The sequence shown here is derived from an EMBL/GenBank/DDBJ whole genome shotgun (WGS) entry which is preliminary data.</text>
</comment>
<dbReference type="Proteomes" id="UP000669179">
    <property type="component" value="Unassembled WGS sequence"/>
</dbReference>